<dbReference type="EMBL" id="SHNP01000002">
    <property type="protein sequence ID" value="MCX2972975.1"/>
    <property type="molecule type" value="Genomic_DNA"/>
</dbReference>
<feature type="domain" description="Amidohydrolase-related" evidence="2">
    <location>
        <begin position="9"/>
        <end position="296"/>
    </location>
</feature>
<sequence length="296" mass="33551">MTSTDLHFVDAHHHLWDLGHCNYPWLMAKGKMRFFGDPGPIQKNYLIDDFLAESPDYRPAKSVHIQVGVAATDEVKETAWLQSQQPYPHAIVAATDLRAKKLQTALEAHGQSDRLRGFRQILGRHELEDKKHGSDALLKDTDFLQGLSLLAAQGLSFDLQMVPPQMDQVVALFKQVPTLPVVLCHAGSPWDQSQAGLRSWREGLEKFAALPNTYCKLSGLGMFNPHWNEAALRPIILQVLDTFGPTRVMFGSNFPVDKLYNNYGCLWQTYDRVTANFSTTERQQMFCTTAENFYRI</sequence>
<name>A0ABT3SSR1_9GAMM</name>
<dbReference type="Proteomes" id="UP001143307">
    <property type="component" value="Unassembled WGS sequence"/>
</dbReference>
<accession>A0ABT3SSR1</accession>
<comment type="caution">
    <text evidence="3">The sequence shown here is derived from an EMBL/GenBank/DDBJ whole genome shotgun (WGS) entry which is preliminary data.</text>
</comment>
<dbReference type="SUPFAM" id="SSF51556">
    <property type="entry name" value="Metallo-dependent hydrolases"/>
    <property type="match status" value="1"/>
</dbReference>
<dbReference type="PANTHER" id="PTHR43569">
    <property type="entry name" value="AMIDOHYDROLASE"/>
    <property type="match status" value="1"/>
</dbReference>
<dbReference type="InterPro" id="IPR052350">
    <property type="entry name" value="Metallo-dep_Lactonases"/>
</dbReference>
<comment type="similarity">
    <text evidence="1">Belongs to the metallo-dependent hydrolases superfamily.</text>
</comment>
<keyword evidence="4" id="KW-1185">Reference proteome</keyword>
<gene>
    <name evidence="3" type="ORF">EYC87_05170</name>
</gene>
<evidence type="ECO:0000256" key="1">
    <source>
        <dbReference type="ARBA" id="ARBA00038310"/>
    </source>
</evidence>
<dbReference type="PANTHER" id="PTHR43569:SF1">
    <property type="entry name" value="BLL3371 PROTEIN"/>
    <property type="match status" value="1"/>
</dbReference>
<protein>
    <submittedName>
        <fullName evidence="3">Amidohydrolase</fullName>
    </submittedName>
</protein>
<dbReference type="Pfam" id="PF04909">
    <property type="entry name" value="Amidohydro_2"/>
    <property type="match status" value="1"/>
</dbReference>
<proteinExistence type="inferred from homology"/>
<evidence type="ECO:0000313" key="4">
    <source>
        <dbReference type="Proteomes" id="UP001143307"/>
    </source>
</evidence>
<dbReference type="InterPro" id="IPR006680">
    <property type="entry name" value="Amidohydro-rel"/>
</dbReference>
<dbReference type="RefSeq" id="WP_279251940.1">
    <property type="nucleotide sequence ID" value="NZ_SHNP01000002.1"/>
</dbReference>
<dbReference type="Gene3D" id="3.20.20.140">
    <property type="entry name" value="Metal-dependent hydrolases"/>
    <property type="match status" value="1"/>
</dbReference>
<dbReference type="InterPro" id="IPR032466">
    <property type="entry name" value="Metal_Hydrolase"/>
</dbReference>
<reference evidence="3" key="1">
    <citation type="submission" date="2019-02" db="EMBL/GenBank/DDBJ databases">
        <authorList>
            <person name="Li S.-H."/>
        </authorList>
    </citation>
    <scope>NUCLEOTIDE SEQUENCE</scope>
    <source>
        <strain evidence="3">IMCC8485</strain>
    </source>
</reference>
<evidence type="ECO:0000313" key="3">
    <source>
        <dbReference type="EMBL" id="MCX2972975.1"/>
    </source>
</evidence>
<evidence type="ECO:0000259" key="2">
    <source>
        <dbReference type="Pfam" id="PF04909"/>
    </source>
</evidence>
<organism evidence="3 4">
    <name type="scientific">Candidatus Seongchinamella marina</name>
    <dbReference type="NCBI Taxonomy" id="2518990"/>
    <lineage>
        <taxon>Bacteria</taxon>
        <taxon>Pseudomonadati</taxon>
        <taxon>Pseudomonadota</taxon>
        <taxon>Gammaproteobacteria</taxon>
        <taxon>Cellvibrionales</taxon>
        <taxon>Halieaceae</taxon>
        <taxon>Seongchinamella</taxon>
    </lineage>
</organism>